<proteinExistence type="predicted"/>
<dbReference type="AlphaFoldDB" id="A0A0F8WSY3"/>
<organism evidence="1">
    <name type="scientific">marine sediment metagenome</name>
    <dbReference type="NCBI Taxonomy" id="412755"/>
    <lineage>
        <taxon>unclassified sequences</taxon>
        <taxon>metagenomes</taxon>
        <taxon>ecological metagenomes</taxon>
    </lineage>
</organism>
<evidence type="ECO:0000313" key="1">
    <source>
        <dbReference type="EMBL" id="KKK59838.1"/>
    </source>
</evidence>
<accession>A0A0F8WSY3</accession>
<dbReference type="EMBL" id="LAZR01063264">
    <property type="protein sequence ID" value="KKK59838.1"/>
    <property type="molecule type" value="Genomic_DNA"/>
</dbReference>
<sequence>MKRFLLAILILAILPSLVDAKRLHYEKWYQQKWCKEKNGQIEVVLSDRTRVDCLTSTHAIEFDFGNKWAESIGQALHYAIQTEKKGGIVLILEKTKDYKYWIRLNTIIQHFNLPIDSWMMGGGVPK</sequence>
<gene>
    <name evidence="1" type="ORF">LCGC14_3030350</name>
</gene>
<protein>
    <submittedName>
        <fullName evidence="1">Uncharacterized protein</fullName>
    </submittedName>
</protein>
<name>A0A0F8WSY3_9ZZZZ</name>
<comment type="caution">
    <text evidence="1">The sequence shown here is derived from an EMBL/GenBank/DDBJ whole genome shotgun (WGS) entry which is preliminary data.</text>
</comment>
<reference evidence="1" key="1">
    <citation type="journal article" date="2015" name="Nature">
        <title>Complex archaea that bridge the gap between prokaryotes and eukaryotes.</title>
        <authorList>
            <person name="Spang A."/>
            <person name="Saw J.H."/>
            <person name="Jorgensen S.L."/>
            <person name="Zaremba-Niedzwiedzka K."/>
            <person name="Martijn J."/>
            <person name="Lind A.E."/>
            <person name="van Eijk R."/>
            <person name="Schleper C."/>
            <person name="Guy L."/>
            <person name="Ettema T.J."/>
        </authorList>
    </citation>
    <scope>NUCLEOTIDE SEQUENCE</scope>
</reference>